<feature type="transmembrane region" description="Helical" evidence="5">
    <location>
        <begin position="276"/>
        <end position="296"/>
    </location>
</feature>
<dbReference type="AlphaFoldDB" id="A0A166AXD3"/>
<feature type="transmembrane region" description="Helical" evidence="5">
    <location>
        <begin position="165"/>
        <end position="189"/>
    </location>
</feature>
<evidence type="ECO:0000256" key="2">
    <source>
        <dbReference type="ARBA" id="ARBA00022692"/>
    </source>
</evidence>
<evidence type="ECO:0000313" key="7">
    <source>
        <dbReference type="Proteomes" id="UP000077245"/>
    </source>
</evidence>
<evidence type="ECO:0000256" key="3">
    <source>
        <dbReference type="ARBA" id="ARBA00022989"/>
    </source>
</evidence>
<protein>
    <submittedName>
        <fullName evidence="6">NADH-quinone oxidoreductase subunit 8</fullName>
        <ecNumber evidence="6">1.6.5.11</ecNumber>
    </submittedName>
</protein>
<dbReference type="Pfam" id="PF00146">
    <property type="entry name" value="NADHdh"/>
    <property type="match status" value="1"/>
</dbReference>
<feature type="transmembrane region" description="Helical" evidence="5">
    <location>
        <begin position="71"/>
        <end position="90"/>
    </location>
</feature>
<evidence type="ECO:0000256" key="5">
    <source>
        <dbReference type="SAM" id="Phobius"/>
    </source>
</evidence>
<keyword evidence="4 5" id="KW-0472">Membrane</keyword>
<keyword evidence="6" id="KW-0560">Oxidoreductase</keyword>
<keyword evidence="3 5" id="KW-1133">Transmembrane helix</keyword>
<feature type="transmembrane region" description="Helical" evidence="5">
    <location>
        <begin position="12"/>
        <end position="34"/>
    </location>
</feature>
<dbReference type="PANTHER" id="PTHR43359:SF1">
    <property type="entry name" value="FORMATE HYDROGENLYASE SUBUNIT 4-RELATED"/>
    <property type="match status" value="1"/>
</dbReference>
<dbReference type="EC" id="1.6.5.11" evidence="6"/>
<dbReference type="PANTHER" id="PTHR43359">
    <property type="entry name" value="FORMATE HYDROGENLYASE SUBUNIT 4"/>
    <property type="match status" value="1"/>
</dbReference>
<dbReference type="STRING" id="49547.MBCUR_10030"/>
<accession>A0A166AXD3</accession>
<dbReference type="GO" id="GO:0016491">
    <property type="term" value="F:oxidoreductase activity"/>
    <property type="evidence" value="ECO:0007669"/>
    <property type="project" value="UniProtKB-KW"/>
</dbReference>
<evidence type="ECO:0000256" key="4">
    <source>
        <dbReference type="ARBA" id="ARBA00023136"/>
    </source>
</evidence>
<dbReference type="PATRIC" id="fig|49547.3.peg.1072"/>
<keyword evidence="7" id="KW-1185">Reference proteome</keyword>
<dbReference type="InterPro" id="IPR052561">
    <property type="entry name" value="ComplexI_Subunit1"/>
</dbReference>
<comment type="caution">
    <text evidence="6">The sequence shown here is derived from an EMBL/GenBank/DDBJ whole genome shotgun (WGS) entry which is preliminary data.</text>
</comment>
<dbReference type="GO" id="GO:0005886">
    <property type="term" value="C:plasma membrane"/>
    <property type="evidence" value="ECO:0007669"/>
    <property type="project" value="TreeGrafter"/>
</dbReference>
<comment type="subcellular location">
    <subcellularLocation>
        <location evidence="1">Membrane</location>
        <topology evidence="1">Multi-pass membrane protein</topology>
    </subcellularLocation>
</comment>
<keyword evidence="2 5" id="KW-0812">Transmembrane</keyword>
<reference evidence="6 7" key="1">
    <citation type="submission" date="2016-04" db="EMBL/GenBank/DDBJ databases">
        <title>Genome sequence of Methanobrevibacter curvatus DSM 11111.</title>
        <authorList>
            <person name="Poehlein A."/>
            <person name="Seedorf H."/>
            <person name="Daniel R."/>
        </authorList>
    </citation>
    <scope>NUCLEOTIDE SEQUENCE [LARGE SCALE GENOMIC DNA]</scope>
    <source>
        <strain evidence="6 7">DSM 11111</strain>
    </source>
</reference>
<feature type="transmembrane region" description="Helical" evidence="5">
    <location>
        <begin position="134"/>
        <end position="153"/>
    </location>
</feature>
<name>A0A166AXD3_9EURY</name>
<evidence type="ECO:0000313" key="6">
    <source>
        <dbReference type="EMBL" id="KZX12592.1"/>
    </source>
</evidence>
<organism evidence="6 7">
    <name type="scientific">Methanobrevibacter curvatus</name>
    <dbReference type="NCBI Taxonomy" id="49547"/>
    <lineage>
        <taxon>Archaea</taxon>
        <taxon>Methanobacteriati</taxon>
        <taxon>Methanobacteriota</taxon>
        <taxon>Methanomada group</taxon>
        <taxon>Methanobacteria</taxon>
        <taxon>Methanobacteriales</taxon>
        <taxon>Methanobacteriaceae</taxon>
        <taxon>Methanobrevibacter</taxon>
    </lineage>
</organism>
<gene>
    <name evidence="6" type="primary">nqo8</name>
    <name evidence="6" type="ORF">MBCUR_10030</name>
</gene>
<proteinExistence type="predicted"/>
<evidence type="ECO:0000256" key="1">
    <source>
        <dbReference type="ARBA" id="ARBA00004141"/>
    </source>
</evidence>
<dbReference type="Proteomes" id="UP000077245">
    <property type="component" value="Unassembled WGS sequence"/>
</dbReference>
<feature type="transmembrane region" description="Helical" evidence="5">
    <location>
        <begin position="231"/>
        <end position="264"/>
    </location>
</feature>
<dbReference type="InterPro" id="IPR001694">
    <property type="entry name" value="NADH_UbQ_OxRdtase_su1/FPO"/>
</dbReference>
<sequence length="297" mass="32535">MIQKWFSRDIMYLMADIVVNVLIAFLFGSILLGLHRKVMARIQLRPGPPIIQHFLHSLKFFFKETSFPKTAAMPFYVAIVVILCAIWVTAVIVGPVSQGSLLIIFGVYALYKIVEHNSGSSSGSPYGKMSCVRAVFSAAAELPLFAVIAIVYLKTGTMNIAEIIAYQSVHGALIFSVPLATIVFFVLILSKSPYSPFAITKGKDLVSGYETEHFGFLRGFLMLSESMSWYVILWVFLTIFLAPLSLVGYLVGMIVITAITAIINAVTPIFNPNHSIMTQISIAIVGIGGSLLLMLIA</sequence>
<dbReference type="EMBL" id="LWMV01000165">
    <property type="protein sequence ID" value="KZX12592.1"/>
    <property type="molecule type" value="Genomic_DNA"/>
</dbReference>